<sequence>MNKLNEQQAKTVADALLSPQQAKIDAKRQRQEKAQQKAMAQRKRMAWALPCVAGGFAVGLIKTAPWLSALLALLAIAALLKLWLRPTIKEDQ</sequence>
<accession>A0ABU7J2M8</accession>
<name>A0ABU7J2M8_9GAMM</name>
<dbReference type="RefSeq" id="WP_330127898.1">
    <property type="nucleotide sequence ID" value="NZ_JAUHLI010000004.1"/>
</dbReference>
<feature type="transmembrane region" description="Helical" evidence="1">
    <location>
        <begin position="45"/>
        <end position="61"/>
    </location>
</feature>
<reference evidence="2 3" key="1">
    <citation type="submission" date="2023-07" db="EMBL/GenBank/DDBJ databases">
        <title>Alkalimonas sp., MEB108 novel, alkaliphilic bacterium isolated from Lonar Lake, India.</title>
        <authorList>
            <person name="Joshi A."/>
            <person name="Thite S."/>
        </authorList>
    </citation>
    <scope>NUCLEOTIDE SEQUENCE [LARGE SCALE GENOMIC DNA]</scope>
    <source>
        <strain evidence="2 3">MEB108</strain>
    </source>
</reference>
<evidence type="ECO:0000313" key="2">
    <source>
        <dbReference type="EMBL" id="MEE2000758.1"/>
    </source>
</evidence>
<protein>
    <recommendedName>
        <fullName evidence="4">Transmembrane protein</fullName>
    </recommendedName>
</protein>
<comment type="caution">
    <text evidence="2">The sequence shown here is derived from an EMBL/GenBank/DDBJ whole genome shotgun (WGS) entry which is preliminary data.</text>
</comment>
<keyword evidence="1" id="KW-0812">Transmembrane</keyword>
<proteinExistence type="predicted"/>
<keyword evidence="3" id="KW-1185">Reference proteome</keyword>
<dbReference type="EMBL" id="JAUHLI010000004">
    <property type="protein sequence ID" value="MEE2000758.1"/>
    <property type="molecule type" value="Genomic_DNA"/>
</dbReference>
<evidence type="ECO:0000313" key="3">
    <source>
        <dbReference type="Proteomes" id="UP001336314"/>
    </source>
</evidence>
<dbReference type="Proteomes" id="UP001336314">
    <property type="component" value="Unassembled WGS sequence"/>
</dbReference>
<evidence type="ECO:0000256" key="1">
    <source>
        <dbReference type="SAM" id="Phobius"/>
    </source>
</evidence>
<organism evidence="2 3">
    <name type="scientific">Alkalimonas cellulosilytica</name>
    <dbReference type="NCBI Taxonomy" id="3058395"/>
    <lineage>
        <taxon>Bacteria</taxon>
        <taxon>Pseudomonadati</taxon>
        <taxon>Pseudomonadota</taxon>
        <taxon>Gammaproteobacteria</taxon>
        <taxon>Alkalimonas</taxon>
    </lineage>
</organism>
<feature type="transmembrane region" description="Helical" evidence="1">
    <location>
        <begin position="67"/>
        <end position="84"/>
    </location>
</feature>
<evidence type="ECO:0008006" key="4">
    <source>
        <dbReference type="Google" id="ProtNLM"/>
    </source>
</evidence>
<keyword evidence="1" id="KW-0472">Membrane</keyword>
<gene>
    <name evidence="2" type="ORF">QWY20_04780</name>
</gene>
<keyword evidence="1" id="KW-1133">Transmembrane helix</keyword>